<accession>A0AAD4MCL1</accession>
<dbReference type="SUPFAM" id="SSF51905">
    <property type="entry name" value="FAD/NAD(P)-binding domain"/>
    <property type="match status" value="1"/>
</dbReference>
<keyword evidence="3" id="KW-1185">Reference proteome</keyword>
<dbReference type="InterPro" id="IPR006076">
    <property type="entry name" value="FAD-dep_OxRdtase"/>
</dbReference>
<evidence type="ECO:0000313" key="3">
    <source>
        <dbReference type="Proteomes" id="UP001203297"/>
    </source>
</evidence>
<dbReference type="AlphaFoldDB" id="A0AAD4MCL1"/>
<dbReference type="EMBL" id="WTXG01000001">
    <property type="protein sequence ID" value="KAI0307404.1"/>
    <property type="molecule type" value="Genomic_DNA"/>
</dbReference>
<organism evidence="2 3">
    <name type="scientific">Multifurca ochricompacta</name>
    <dbReference type="NCBI Taxonomy" id="376703"/>
    <lineage>
        <taxon>Eukaryota</taxon>
        <taxon>Fungi</taxon>
        <taxon>Dikarya</taxon>
        <taxon>Basidiomycota</taxon>
        <taxon>Agaricomycotina</taxon>
        <taxon>Agaricomycetes</taxon>
        <taxon>Russulales</taxon>
        <taxon>Russulaceae</taxon>
        <taxon>Multifurca</taxon>
    </lineage>
</organism>
<dbReference type="GO" id="GO:0005737">
    <property type="term" value="C:cytoplasm"/>
    <property type="evidence" value="ECO:0007669"/>
    <property type="project" value="TreeGrafter"/>
</dbReference>
<protein>
    <submittedName>
        <fullName evidence="2">FAD dependent oxidoreductase</fullName>
    </submittedName>
</protein>
<evidence type="ECO:0000259" key="1">
    <source>
        <dbReference type="Pfam" id="PF01266"/>
    </source>
</evidence>
<dbReference type="InterPro" id="IPR036188">
    <property type="entry name" value="FAD/NAD-bd_sf"/>
</dbReference>
<dbReference type="Gene3D" id="3.30.9.10">
    <property type="entry name" value="D-Amino Acid Oxidase, subunit A, domain 2"/>
    <property type="match status" value="1"/>
</dbReference>
<gene>
    <name evidence="2" type="ORF">B0F90DRAFT_1673297</name>
</gene>
<proteinExistence type="predicted"/>
<dbReference type="Proteomes" id="UP001203297">
    <property type="component" value="Unassembled WGS sequence"/>
</dbReference>
<reference evidence="2" key="1">
    <citation type="journal article" date="2022" name="New Phytol.">
        <title>Evolutionary transition to the ectomycorrhizal habit in the genomes of a hyperdiverse lineage of mushroom-forming fungi.</title>
        <authorList>
            <person name="Looney B."/>
            <person name="Miyauchi S."/>
            <person name="Morin E."/>
            <person name="Drula E."/>
            <person name="Courty P.E."/>
            <person name="Kohler A."/>
            <person name="Kuo A."/>
            <person name="LaButti K."/>
            <person name="Pangilinan J."/>
            <person name="Lipzen A."/>
            <person name="Riley R."/>
            <person name="Andreopoulos W."/>
            <person name="He G."/>
            <person name="Johnson J."/>
            <person name="Nolan M."/>
            <person name="Tritt A."/>
            <person name="Barry K.W."/>
            <person name="Grigoriev I.V."/>
            <person name="Nagy L.G."/>
            <person name="Hibbett D."/>
            <person name="Henrissat B."/>
            <person name="Matheny P.B."/>
            <person name="Labbe J."/>
            <person name="Martin F.M."/>
        </authorList>
    </citation>
    <scope>NUCLEOTIDE SEQUENCE</scope>
    <source>
        <strain evidence="2">BPL690</strain>
    </source>
</reference>
<name>A0AAD4MCL1_9AGAM</name>
<evidence type="ECO:0000313" key="2">
    <source>
        <dbReference type="EMBL" id="KAI0307404.1"/>
    </source>
</evidence>
<feature type="domain" description="FAD dependent oxidoreductase" evidence="1">
    <location>
        <begin position="63"/>
        <end position="497"/>
    </location>
</feature>
<dbReference type="Pfam" id="PF01266">
    <property type="entry name" value="DAO"/>
    <property type="match status" value="1"/>
</dbReference>
<dbReference type="PANTHER" id="PTHR13847:SF213">
    <property type="entry name" value="DEPENDENT OXIDOREDUCTASE, PUTATIVE-RELATED"/>
    <property type="match status" value="1"/>
</dbReference>
<dbReference type="Gene3D" id="3.50.50.60">
    <property type="entry name" value="FAD/NAD(P)-binding domain"/>
    <property type="match status" value="1"/>
</dbReference>
<comment type="caution">
    <text evidence="2">The sequence shown here is derived from an EMBL/GenBank/DDBJ whole genome shotgun (WGS) entry which is preliminary data.</text>
</comment>
<dbReference type="PANTHER" id="PTHR13847">
    <property type="entry name" value="SARCOSINE DEHYDROGENASE-RELATED"/>
    <property type="match status" value="1"/>
</dbReference>
<sequence length="536" mass="58700">MGNLFSLIKLAITILRELGEEYRTVRERIKSSPGLPVNQPLPSFWMVPPVRLPTSTELPSFADVIVIGSGITGASCTRTLLRKGPSGLRVLVLEARDVCSGATGRNGGHINPPLFHDYAQLKSEFGIDSAKRIIRFRLAHLSALREAIEDIGALDYSQIRRVQKLDVHFDRDTFKEQKKAFEEWRVDMPEEAVGFYVVEGSEVAKEFQLSEQVVGVIACPGGAAHPYRIVTSIFANHLERYPNRFNLFTQTPCTGIIPPSTVTPYYTVQTPRGTITTRHVIHTTNGWVSHLLPGLRGKVFPLRGLMTAQRPGIGLPTQAGTRAHIFHYVPPGYDYLTQLPNQEGEGGGELLFGGGAVQGGRITLSEVGMADDSQYHLGIASHVQGALPEYFGRANWGAESAPAVDGAPSLEVGEKGPWHTGRVKALWTGILGVSADMQPWVGRVPSAISGRVVKLPLLAGVCEKGAERQKAAPGEWVSAGYSGEGMVHAWLCAHALALMVLGLEEEEGVCTWFPDEYRLTEKRWKNATLERLMDRL</sequence>